<dbReference type="GO" id="GO:0016740">
    <property type="term" value="F:transferase activity"/>
    <property type="evidence" value="ECO:0007669"/>
    <property type="project" value="UniProtKB-KW"/>
</dbReference>
<dbReference type="NCBIfam" id="TIGR01987">
    <property type="entry name" value="HI0074"/>
    <property type="match status" value="1"/>
</dbReference>
<accession>A0A4U8YM90</accession>
<dbReference type="SUPFAM" id="SSF81593">
    <property type="entry name" value="Nucleotidyltransferase substrate binding subunit/domain"/>
    <property type="match status" value="1"/>
</dbReference>
<keyword evidence="2" id="KW-1185">Reference proteome</keyword>
<dbReference type="InterPro" id="IPR010235">
    <property type="entry name" value="HepT"/>
</dbReference>
<dbReference type="Proteomes" id="UP000507962">
    <property type="component" value="Unassembled WGS sequence"/>
</dbReference>
<dbReference type="RefSeq" id="WP_180140280.1">
    <property type="nucleotide sequence ID" value="NZ_CAADHO010000003.1"/>
</dbReference>
<organism evidence="1 2">
    <name type="scientific">Desulfoluna butyratoxydans</name>
    <dbReference type="NCBI Taxonomy" id="231438"/>
    <lineage>
        <taxon>Bacteria</taxon>
        <taxon>Pseudomonadati</taxon>
        <taxon>Thermodesulfobacteriota</taxon>
        <taxon>Desulfobacteria</taxon>
        <taxon>Desulfobacterales</taxon>
        <taxon>Desulfolunaceae</taxon>
        <taxon>Desulfoluna</taxon>
    </lineage>
</organism>
<sequence length="137" mass="15979">MTTKDAGDIRWIQRFEHFEKAFAELKLAVAVDEPSRLERAGLIQFYEMSFELAWKVMKDYLDAEGYDIQSPRAAIKQAFQSGVIEDGETWLNALKDRNLTVHTYDESTAKEIERRIRRAYFPNLAKLYTTLQARITP</sequence>
<keyword evidence="1" id="KW-0808">Transferase</keyword>
<proteinExistence type="predicted"/>
<gene>
    <name evidence="1" type="ORF">MSL71_22530</name>
</gene>
<evidence type="ECO:0000313" key="1">
    <source>
        <dbReference type="EMBL" id="VFQ44604.1"/>
    </source>
</evidence>
<name>A0A4U8YM90_9BACT</name>
<dbReference type="EMBL" id="CAADHO010000003">
    <property type="protein sequence ID" value="VFQ44604.1"/>
    <property type="molecule type" value="Genomic_DNA"/>
</dbReference>
<protein>
    <submittedName>
        <fullName evidence="1">Nucleotidyltransferase substrate binding protein hi0074</fullName>
    </submittedName>
</protein>
<evidence type="ECO:0000313" key="2">
    <source>
        <dbReference type="Proteomes" id="UP000507962"/>
    </source>
</evidence>
<dbReference type="Gene3D" id="1.20.120.330">
    <property type="entry name" value="Nucleotidyltransferases domain 2"/>
    <property type="match status" value="1"/>
</dbReference>
<reference evidence="1 2" key="1">
    <citation type="submission" date="2019-03" db="EMBL/GenBank/DDBJ databases">
        <authorList>
            <person name="Nijsse B."/>
        </authorList>
    </citation>
    <scope>NUCLEOTIDE SEQUENCE [LARGE SCALE GENOMIC DNA]</scope>
    <source>
        <strain evidence="1">Desulfoluna butyratoxydans MSL71</strain>
    </source>
</reference>
<dbReference type="Pfam" id="PF08780">
    <property type="entry name" value="NTase_sub_bind"/>
    <property type="match status" value="1"/>
</dbReference>
<dbReference type="AlphaFoldDB" id="A0A4U8YM90"/>